<sequence length="138" mass="15339">MASTQTGADEEETAAAQLIAAVTAELLDDSDPHELADFTDRFKALAHPLRFAILYRLRDADGMSAKELSTLTGRSGNALHTHLDTLVEANLITNWKQTDPDRHQPYSYYAISGLGARLIDLAVESITHEKDVFEDYQY</sequence>
<keyword evidence="2" id="KW-0238">DNA-binding</keyword>
<dbReference type="AlphaFoldDB" id="A0ABD6AG15"/>
<dbReference type="CDD" id="cd00090">
    <property type="entry name" value="HTH_ARSR"/>
    <property type="match status" value="1"/>
</dbReference>
<dbReference type="Gene3D" id="1.10.10.10">
    <property type="entry name" value="Winged helix-like DNA-binding domain superfamily/Winged helix DNA-binding domain"/>
    <property type="match status" value="1"/>
</dbReference>
<evidence type="ECO:0000313" key="6">
    <source>
        <dbReference type="Proteomes" id="UP001596547"/>
    </source>
</evidence>
<accession>A0ABD6AG15</accession>
<dbReference type="RefSeq" id="WP_276306031.1">
    <property type="nucleotide sequence ID" value="NZ_CP119993.1"/>
</dbReference>
<reference evidence="5 6" key="1">
    <citation type="journal article" date="2019" name="Int. J. Syst. Evol. Microbiol.">
        <title>The Global Catalogue of Microorganisms (GCM) 10K type strain sequencing project: providing services to taxonomists for standard genome sequencing and annotation.</title>
        <authorList>
            <consortium name="The Broad Institute Genomics Platform"/>
            <consortium name="The Broad Institute Genome Sequencing Center for Infectious Disease"/>
            <person name="Wu L."/>
            <person name="Ma J."/>
        </authorList>
    </citation>
    <scope>NUCLEOTIDE SEQUENCE [LARGE SCALE GENOMIC DNA]</scope>
    <source>
        <strain evidence="5 6">PSR21</strain>
    </source>
</reference>
<keyword evidence="1" id="KW-0805">Transcription regulation</keyword>
<comment type="caution">
    <text evidence="5">The sequence shown here is derived from an EMBL/GenBank/DDBJ whole genome shotgun (WGS) entry which is preliminary data.</text>
</comment>
<dbReference type="PANTHER" id="PTHR43132:SF2">
    <property type="entry name" value="ARSENICAL RESISTANCE OPERON REPRESSOR ARSR-RELATED"/>
    <property type="match status" value="1"/>
</dbReference>
<evidence type="ECO:0000313" key="5">
    <source>
        <dbReference type="EMBL" id="MFC7319145.1"/>
    </source>
</evidence>
<dbReference type="InterPro" id="IPR011991">
    <property type="entry name" value="ArsR-like_HTH"/>
</dbReference>
<dbReference type="GeneID" id="79317663"/>
<dbReference type="InterPro" id="IPR051011">
    <property type="entry name" value="Metal_resp_trans_reg"/>
</dbReference>
<dbReference type="PANTHER" id="PTHR43132">
    <property type="entry name" value="ARSENICAL RESISTANCE OPERON REPRESSOR ARSR-RELATED"/>
    <property type="match status" value="1"/>
</dbReference>
<proteinExistence type="predicted"/>
<dbReference type="Pfam" id="PF12840">
    <property type="entry name" value="HTH_20"/>
    <property type="match status" value="1"/>
</dbReference>
<keyword evidence="3" id="KW-0804">Transcription</keyword>
<feature type="domain" description="HTH arsR-type" evidence="4">
    <location>
        <begin position="40"/>
        <end position="124"/>
    </location>
</feature>
<evidence type="ECO:0000256" key="1">
    <source>
        <dbReference type="ARBA" id="ARBA00023015"/>
    </source>
</evidence>
<name>A0ABD6AG15_9EURY</name>
<dbReference type="EMBL" id="JBHTBF010000003">
    <property type="protein sequence ID" value="MFC7319145.1"/>
    <property type="molecule type" value="Genomic_DNA"/>
</dbReference>
<dbReference type="SUPFAM" id="SSF46785">
    <property type="entry name" value="Winged helix' DNA-binding domain"/>
    <property type="match status" value="1"/>
</dbReference>
<protein>
    <submittedName>
        <fullName evidence="5">Helix-turn-helix domain-containing protein</fullName>
    </submittedName>
</protein>
<organism evidence="5 6">
    <name type="scientific">Halomarina halobia</name>
    <dbReference type="NCBI Taxonomy" id="3033386"/>
    <lineage>
        <taxon>Archaea</taxon>
        <taxon>Methanobacteriati</taxon>
        <taxon>Methanobacteriota</taxon>
        <taxon>Stenosarchaea group</taxon>
        <taxon>Halobacteria</taxon>
        <taxon>Halobacteriales</taxon>
        <taxon>Natronomonadaceae</taxon>
        <taxon>Halomarina</taxon>
    </lineage>
</organism>
<keyword evidence="6" id="KW-1185">Reference proteome</keyword>
<evidence type="ECO:0000259" key="4">
    <source>
        <dbReference type="SMART" id="SM00418"/>
    </source>
</evidence>
<gene>
    <name evidence="5" type="ORF">ACFQPE_20460</name>
</gene>
<dbReference type="Proteomes" id="UP001596547">
    <property type="component" value="Unassembled WGS sequence"/>
</dbReference>
<evidence type="ECO:0000256" key="2">
    <source>
        <dbReference type="ARBA" id="ARBA00023125"/>
    </source>
</evidence>
<dbReference type="SMART" id="SM00418">
    <property type="entry name" value="HTH_ARSR"/>
    <property type="match status" value="1"/>
</dbReference>
<evidence type="ECO:0000256" key="3">
    <source>
        <dbReference type="ARBA" id="ARBA00023163"/>
    </source>
</evidence>
<dbReference type="GO" id="GO:0003677">
    <property type="term" value="F:DNA binding"/>
    <property type="evidence" value="ECO:0007669"/>
    <property type="project" value="UniProtKB-KW"/>
</dbReference>
<dbReference type="InterPro" id="IPR036390">
    <property type="entry name" value="WH_DNA-bd_sf"/>
</dbReference>
<dbReference type="InterPro" id="IPR036388">
    <property type="entry name" value="WH-like_DNA-bd_sf"/>
</dbReference>
<dbReference type="InterPro" id="IPR001845">
    <property type="entry name" value="HTH_ArsR_DNA-bd_dom"/>
</dbReference>